<comment type="caution">
    <text evidence="8">The sequence shown here is derived from an EMBL/GenBank/DDBJ whole genome shotgun (WGS) entry which is preliminary data.</text>
</comment>
<accession>A0A8S9J6W8</accession>
<dbReference type="GO" id="GO:0003700">
    <property type="term" value="F:DNA-binding transcription factor activity"/>
    <property type="evidence" value="ECO:0007669"/>
    <property type="project" value="InterPro"/>
</dbReference>
<dbReference type="PANTHER" id="PTHR46133">
    <property type="entry name" value="BHLH TRANSCRIPTION FACTOR"/>
    <property type="match status" value="1"/>
</dbReference>
<dbReference type="CDD" id="cd11446">
    <property type="entry name" value="bHLH_AtILR3_like"/>
    <property type="match status" value="1"/>
</dbReference>
<dbReference type="GO" id="GO:0046983">
    <property type="term" value="F:protein dimerization activity"/>
    <property type="evidence" value="ECO:0007669"/>
    <property type="project" value="InterPro"/>
</dbReference>
<name>A0A8S9J6W8_BRACR</name>
<evidence type="ECO:0000313" key="9">
    <source>
        <dbReference type="Proteomes" id="UP000712281"/>
    </source>
</evidence>
<proteinExistence type="predicted"/>
<dbReference type="GO" id="GO:0006879">
    <property type="term" value="P:intracellular iron ion homeostasis"/>
    <property type="evidence" value="ECO:0007669"/>
    <property type="project" value="InterPro"/>
</dbReference>
<evidence type="ECO:0000256" key="6">
    <source>
        <dbReference type="SAM" id="MobiDB-lite"/>
    </source>
</evidence>
<dbReference type="SUPFAM" id="SSF47459">
    <property type="entry name" value="HLH, helix-loop-helix DNA-binding domain"/>
    <property type="match status" value="1"/>
</dbReference>
<dbReference type="FunFam" id="4.10.280.10:FF:000104">
    <property type="entry name" value="Transcription factor bHLH34"/>
    <property type="match status" value="1"/>
</dbReference>
<keyword evidence="4" id="KW-0804">Transcription</keyword>
<dbReference type="Pfam" id="PF00010">
    <property type="entry name" value="HLH"/>
    <property type="match status" value="1"/>
</dbReference>
<evidence type="ECO:0000256" key="3">
    <source>
        <dbReference type="ARBA" id="ARBA00023125"/>
    </source>
</evidence>
<keyword evidence="2" id="KW-0805">Transcription regulation</keyword>
<dbReference type="CDD" id="cd14686">
    <property type="entry name" value="bZIP"/>
    <property type="match status" value="1"/>
</dbReference>
<feature type="region of interest" description="Disordered" evidence="6">
    <location>
        <begin position="48"/>
        <end position="100"/>
    </location>
</feature>
<evidence type="ECO:0000259" key="7">
    <source>
        <dbReference type="PROSITE" id="PS50888"/>
    </source>
</evidence>
<evidence type="ECO:0000256" key="1">
    <source>
        <dbReference type="ARBA" id="ARBA00004123"/>
    </source>
</evidence>
<dbReference type="InterPro" id="IPR011598">
    <property type="entry name" value="bHLH_dom"/>
</dbReference>
<dbReference type="AlphaFoldDB" id="A0A8S9J6W8"/>
<dbReference type="SMART" id="SM00353">
    <property type="entry name" value="HLH"/>
    <property type="match status" value="1"/>
</dbReference>
<feature type="region of interest" description="Disordered" evidence="6">
    <location>
        <begin position="189"/>
        <end position="214"/>
    </location>
</feature>
<protein>
    <recommendedName>
        <fullName evidence="7">BHLH domain-containing protein</fullName>
    </recommendedName>
</protein>
<feature type="domain" description="BHLH" evidence="7">
    <location>
        <begin position="87"/>
        <end position="138"/>
    </location>
</feature>
<feature type="compositionally biased region" description="Low complexity" evidence="6">
    <location>
        <begin position="57"/>
        <end position="69"/>
    </location>
</feature>
<keyword evidence="5" id="KW-0539">Nucleus</keyword>
<sequence length="253" mass="27683">MVSPENGNWICDLIDADYGGSFTIQGPGFSWPLHQPIGVSSNNSRYHPLTVGSSLQDSVGVDGSAGSSEASKEPPVSRKRSRCESSSATNSKACREKQRRDRLNDKFMELSAILEPGHPPKTDKAAILVDAVRMVTQLRGKAQKLKDSNSSLQDKIKELKTEKNELRDEKQRLKTEKEKLEQQLKAVNAPPQPSFFPAPPMMPTAFASGPSQGQAPGNKMVPFISYPGVAMWQFMPPASLDTSQDHVLRPPVA</sequence>
<dbReference type="EMBL" id="QGKW02001660">
    <property type="protein sequence ID" value="KAF2577273.1"/>
    <property type="molecule type" value="Genomic_DNA"/>
</dbReference>
<reference evidence="8" key="1">
    <citation type="submission" date="2019-12" db="EMBL/GenBank/DDBJ databases">
        <title>Genome sequencing and annotation of Brassica cretica.</title>
        <authorList>
            <person name="Studholme D.J."/>
            <person name="Sarris P.F."/>
        </authorList>
    </citation>
    <scope>NUCLEOTIDE SEQUENCE</scope>
    <source>
        <strain evidence="8">PFS-001/15</strain>
        <tissue evidence="8">Leaf</tissue>
    </source>
</reference>
<keyword evidence="3" id="KW-0238">DNA-binding</keyword>
<dbReference type="PROSITE" id="PS50888">
    <property type="entry name" value="BHLH"/>
    <property type="match status" value="1"/>
</dbReference>
<evidence type="ECO:0000256" key="4">
    <source>
        <dbReference type="ARBA" id="ARBA00023163"/>
    </source>
</evidence>
<organism evidence="8 9">
    <name type="scientific">Brassica cretica</name>
    <name type="common">Mustard</name>
    <dbReference type="NCBI Taxonomy" id="69181"/>
    <lineage>
        <taxon>Eukaryota</taxon>
        <taxon>Viridiplantae</taxon>
        <taxon>Streptophyta</taxon>
        <taxon>Embryophyta</taxon>
        <taxon>Tracheophyta</taxon>
        <taxon>Spermatophyta</taxon>
        <taxon>Magnoliopsida</taxon>
        <taxon>eudicotyledons</taxon>
        <taxon>Gunneridae</taxon>
        <taxon>Pentapetalae</taxon>
        <taxon>rosids</taxon>
        <taxon>malvids</taxon>
        <taxon>Brassicales</taxon>
        <taxon>Brassicaceae</taxon>
        <taxon>Brassiceae</taxon>
        <taxon>Brassica</taxon>
    </lineage>
</organism>
<dbReference type="Gene3D" id="1.20.5.1000">
    <property type="entry name" value="arf6 gtpase in complex with a specific effector, jip4"/>
    <property type="match status" value="1"/>
</dbReference>
<comment type="subcellular location">
    <subcellularLocation>
        <location evidence="1">Nucleus</location>
    </subcellularLocation>
</comment>
<gene>
    <name evidence="8" type="ORF">F2Q68_00001026</name>
</gene>
<dbReference type="GO" id="GO:0000976">
    <property type="term" value="F:transcription cis-regulatory region binding"/>
    <property type="evidence" value="ECO:0007669"/>
    <property type="project" value="UniProtKB-ARBA"/>
</dbReference>
<evidence type="ECO:0000256" key="2">
    <source>
        <dbReference type="ARBA" id="ARBA00023015"/>
    </source>
</evidence>
<dbReference type="Gene3D" id="4.10.280.10">
    <property type="entry name" value="Helix-loop-helix DNA-binding domain"/>
    <property type="match status" value="1"/>
</dbReference>
<dbReference type="PANTHER" id="PTHR46133:SF19">
    <property type="entry name" value="BHLH DOMAIN-CONTAINING PROTEIN"/>
    <property type="match status" value="1"/>
</dbReference>
<dbReference type="GO" id="GO:0005634">
    <property type="term" value="C:nucleus"/>
    <property type="evidence" value="ECO:0007669"/>
    <property type="project" value="UniProtKB-SubCell"/>
</dbReference>
<dbReference type="InterPro" id="IPR036638">
    <property type="entry name" value="HLH_DNA-bd_sf"/>
</dbReference>
<dbReference type="InterPro" id="IPR044818">
    <property type="entry name" value="ILR3-like"/>
</dbReference>
<dbReference type="Proteomes" id="UP000712281">
    <property type="component" value="Unassembled WGS sequence"/>
</dbReference>
<evidence type="ECO:0000256" key="5">
    <source>
        <dbReference type="ARBA" id="ARBA00023242"/>
    </source>
</evidence>
<evidence type="ECO:0000313" key="8">
    <source>
        <dbReference type="EMBL" id="KAF2577273.1"/>
    </source>
</evidence>
<feature type="compositionally biased region" description="Pro residues" evidence="6">
    <location>
        <begin position="190"/>
        <end position="202"/>
    </location>
</feature>